<dbReference type="PANTHER" id="PTHR38444:SF1">
    <property type="entry name" value="ENTEROBACTIN BIOSYNTHESIS PROTEIN YBDZ"/>
    <property type="match status" value="1"/>
</dbReference>
<keyword evidence="7" id="KW-1185">Reference proteome</keyword>
<dbReference type="GO" id="GO:0019290">
    <property type="term" value="P:siderophore biosynthetic process"/>
    <property type="evidence" value="ECO:0007669"/>
    <property type="project" value="TreeGrafter"/>
</dbReference>
<dbReference type="AlphaFoldDB" id="A0A448STW2"/>
<name>A0A448STW2_SERRU</name>
<evidence type="ECO:0000313" key="7">
    <source>
        <dbReference type="Proteomes" id="UP000624159"/>
    </source>
</evidence>
<evidence type="ECO:0000259" key="1">
    <source>
        <dbReference type="SMART" id="SM00923"/>
    </source>
</evidence>
<dbReference type="Proteomes" id="UP000271603">
    <property type="component" value="Chromosome"/>
</dbReference>
<gene>
    <name evidence="4" type="primary">mbtH_2</name>
    <name evidence="2" type="ORF">I5U13_22010</name>
    <name evidence="4" type="ORF">NCTC10036_04228</name>
    <name evidence="3" type="ORF">NCTC9419_05056</name>
</gene>
<evidence type="ECO:0000313" key="6">
    <source>
        <dbReference type="Proteomes" id="UP000281904"/>
    </source>
</evidence>
<dbReference type="InterPro" id="IPR005153">
    <property type="entry name" value="MbtH-like_dom"/>
</dbReference>
<dbReference type="SUPFAM" id="SSF160582">
    <property type="entry name" value="MbtH-like"/>
    <property type="match status" value="1"/>
</dbReference>
<dbReference type="InterPro" id="IPR038020">
    <property type="entry name" value="MbtH-like_sf"/>
</dbReference>
<sequence>MTQEQQNPFDDESLPFLVLINQQQQYSLWPQFAAVPAGWHEVMGPATRAECIAFIEAHWQDMRPAALKNSVTPAQ</sequence>
<accession>A0A448STW2</accession>
<dbReference type="EMBL" id="LR134493">
    <property type="protein sequence ID" value="VEI71101.1"/>
    <property type="molecule type" value="Genomic_DNA"/>
</dbReference>
<dbReference type="EMBL" id="LR134155">
    <property type="protein sequence ID" value="VEA73427.1"/>
    <property type="molecule type" value="Genomic_DNA"/>
</dbReference>
<evidence type="ECO:0000313" key="3">
    <source>
        <dbReference type="EMBL" id="VEA73427.1"/>
    </source>
</evidence>
<dbReference type="PANTHER" id="PTHR38444">
    <property type="entry name" value="ENTEROBACTIN BIOSYNTHESIS PROTEIN YBDZ"/>
    <property type="match status" value="1"/>
</dbReference>
<reference evidence="5 6" key="1">
    <citation type="submission" date="2018-12" db="EMBL/GenBank/DDBJ databases">
        <authorList>
            <consortium name="Pathogen Informatics"/>
        </authorList>
    </citation>
    <scope>NUCLEOTIDE SEQUENCE [LARGE SCALE GENOMIC DNA]</scope>
    <source>
        <strain evidence="4 6">NCTC10036</strain>
        <strain evidence="3 5">NCTC9419</strain>
    </source>
</reference>
<proteinExistence type="predicted"/>
<organism evidence="4 6">
    <name type="scientific">Serratia rubidaea</name>
    <name type="common">Serratia marinorubra</name>
    <dbReference type="NCBI Taxonomy" id="61652"/>
    <lineage>
        <taxon>Bacteria</taxon>
        <taxon>Pseudomonadati</taxon>
        <taxon>Pseudomonadota</taxon>
        <taxon>Gammaproteobacteria</taxon>
        <taxon>Enterobacterales</taxon>
        <taxon>Yersiniaceae</taxon>
        <taxon>Serratia</taxon>
    </lineage>
</organism>
<dbReference type="EMBL" id="JADULK010000016">
    <property type="protein sequence ID" value="MBH1932335.1"/>
    <property type="molecule type" value="Genomic_DNA"/>
</dbReference>
<dbReference type="Gene3D" id="3.90.820.10">
    <property type="entry name" value="Structural Genomics, Unknown Function 30-nov-00 1gh9 Mol_id"/>
    <property type="match status" value="1"/>
</dbReference>
<dbReference type="SMART" id="SM00923">
    <property type="entry name" value="MbtH"/>
    <property type="match status" value="1"/>
</dbReference>
<feature type="domain" description="MbtH-like" evidence="1">
    <location>
        <begin position="7"/>
        <end position="57"/>
    </location>
</feature>
<evidence type="ECO:0000313" key="5">
    <source>
        <dbReference type="Proteomes" id="UP000271603"/>
    </source>
</evidence>
<dbReference type="GO" id="GO:0005829">
    <property type="term" value="C:cytosol"/>
    <property type="evidence" value="ECO:0007669"/>
    <property type="project" value="TreeGrafter"/>
</dbReference>
<dbReference type="InterPro" id="IPR037407">
    <property type="entry name" value="MLP_fam"/>
</dbReference>
<dbReference type="STRING" id="61652.AXX16_3118"/>
<reference evidence="2 7" key="2">
    <citation type="submission" date="2020-11" db="EMBL/GenBank/DDBJ databases">
        <title>Enhanced detection system for hospital associated transmission using whole genome sequencing surveillance.</title>
        <authorList>
            <person name="Harrison L.H."/>
            <person name="Van Tyne D."/>
            <person name="Marsh J.W."/>
            <person name="Griffith M.P."/>
            <person name="Snyder D.J."/>
            <person name="Cooper V.S."/>
            <person name="Mustapha M."/>
        </authorList>
    </citation>
    <scope>NUCLEOTIDE SEQUENCE [LARGE SCALE GENOMIC DNA]</scope>
    <source>
        <strain evidence="2 7">SER00230</strain>
    </source>
</reference>
<evidence type="ECO:0000313" key="2">
    <source>
        <dbReference type="EMBL" id="MBH1932335.1"/>
    </source>
</evidence>
<dbReference type="Proteomes" id="UP000281904">
    <property type="component" value="Chromosome"/>
</dbReference>
<protein>
    <submittedName>
        <fullName evidence="2">MbtH family protein</fullName>
    </submittedName>
    <submittedName>
        <fullName evidence="4">Uncharacterized protein conserved in bacteria</fullName>
    </submittedName>
</protein>
<dbReference type="Pfam" id="PF03621">
    <property type="entry name" value="MbtH"/>
    <property type="match status" value="1"/>
</dbReference>
<dbReference type="Proteomes" id="UP000624159">
    <property type="component" value="Unassembled WGS sequence"/>
</dbReference>
<evidence type="ECO:0000313" key="4">
    <source>
        <dbReference type="EMBL" id="VEI71101.1"/>
    </source>
</evidence>
<dbReference type="RefSeq" id="WP_015672133.1">
    <property type="nucleotide sequence ID" value="NZ_CBIFXG010000001.1"/>
</dbReference>